<evidence type="ECO:0000256" key="5">
    <source>
        <dbReference type="ARBA" id="ARBA00022692"/>
    </source>
</evidence>
<organism evidence="9 10">
    <name type="scientific">Nephila pilipes</name>
    <name type="common">Giant wood spider</name>
    <name type="synonym">Nephila maculata</name>
    <dbReference type="NCBI Taxonomy" id="299642"/>
    <lineage>
        <taxon>Eukaryota</taxon>
        <taxon>Metazoa</taxon>
        <taxon>Ecdysozoa</taxon>
        <taxon>Arthropoda</taxon>
        <taxon>Chelicerata</taxon>
        <taxon>Arachnida</taxon>
        <taxon>Araneae</taxon>
        <taxon>Araneomorphae</taxon>
        <taxon>Entelegynae</taxon>
        <taxon>Araneoidea</taxon>
        <taxon>Nephilidae</taxon>
        <taxon>Nephila</taxon>
    </lineage>
</organism>
<keyword evidence="7 8" id="KW-0472">Membrane</keyword>
<evidence type="ECO:0000256" key="8">
    <source>
        <dbReference type="RuleBase" id="RU366017"/>
    </source>
</evidence>
<gene>
    <name evidence="9" type="primary">AVEN_270490_1</name>
    <name evidence="9" type="ORF">NPIL_532841</name>
</gene>
<protein>
    <recommendedName>
        <fullName evidence="8">Glycosyltransferase family 92 protein</fullName>
        <ecNumber evidence="8">2.4.1.-</ecNumber>
    </recommendedName>
</protein>
<dbReference type="AlphaFoldDB" id="A0A8X6TRZ0"/>
<accession>A0A8X6TRZ0</accession>
<evidence type="ECO:0000256" key="1">
    <source>
        <dbReference type="ARBA" id="ARBA00004167"/>
    </source>
</evidence>
<evidence type="ECO:0000256" key="4">
    <source>
        <dbReference type="ARBA" id="ARBA00022679"/>
    </source>
</evidence>
<evidence type="ECO:0000256" key="3">
    <source>
        <dbReference type="ARBA" id="ARBA00022676"/>
    </source>
</evidence>
<reference evidence="9" key="1">
    <citation type="submission" date="2020-08" db="EMBL/GenBank/DDBJ databases">
        <title>Multicomponent nature underlies the extraordinary mechanical properties of spider dragline silk.</title>
        <authorList>
            <person name="Kono N."/>
            <person name="Nakamura H."/>
            <person name="Mori M."/>
            <person name="Yoshida Y."/>
            <person name="Ohtoshi R."/>
            <person name="Malay A.D."/>
            <person name="Moran D.A.P."/>
            <person name="Tomita M."/>
            <person name="Numata K."/>
            <person name="Arakawa K."/>
        </authorList>
    </citation>
    <scope>NUCLEOTIDE SEQUENCE</scope>
</reference>
<dbReference type="Pfam" id="PF01697">
    <property type="entry name" value="Glyco_transf_92"/>
    <property type="match status" value="1"/>
</dbReference>
<dbReference type="PANTHER" id="PTHR21461">
    <property type="entry name" value="GLYCOSYLTRANSFERASE FAMILY 92 PROTEIN"/>
    <property type="match status" value="1"/>
</dbReference>
<comment type="similarity">
    <text evidence="2 8">Belongs to the glycosyltransferase 92 family.</text>
</comment>
<dbReference type="EMBL" id="BMAW01015531">
    <property type="protein sequence ID" value="GFT44297.1"/>
    <property type="molecule type" value="Genomic_DNA"/>
</dbReference>
<dbReference type="PANTHER" id="PTHR21461:SF40">
    <property type="entry name" value="GLYCOSYLTRANSFERASE FAMILY 92 PROTEIN"/>
    <property type="match status" value="1"/>
</dbReference>
<dbReference type="OrthoDB" id="2526284at2759"/>
<name>A0A8X6TRZ0_NEPPI</name>
<keyword evidence="6 8" id="KW-1133">Transmembrane helix</keyword>
<keyword evidence="3 8" id="KW-0328">Glycosyltransferase</keyword>
<dbReference type="InterPro" id="IPR008166">
    <property type="entry name" value="Glyco_transf_92"/>
</dbReference>
<dbReference type="GO" id="GO:0016020">
    <property type="term" value="C:membrane"/>
    <property type="evidence" value="ECO:0007669"/>
    <property type="project" value="UniProtKB-SubCell"/>
</dbReference>
<feature type="transmembrane region" description="Helical" evidence="8">
    <location>
        <begin position="86"/>
        <end position="108"/>
    </location>
</feature>
<evidence type="ECO:0000256" key="2">
    <source>
        <dbReference type="ARBA" id="ARBA00007647"/>
    </source>
</evidence>
<dbReference type="EC" id="2.4.1.-" evidence="8"/>
<evidence type="ECO:0000256" key="7">
    <source>
        <dbReference type="ARBA" id="ARBA00023136"/>
    </source>
</evidence>
<evidence type="ECO:0000256" key="6">
    <source>
        <dbReference type="ARBA" id="ARBA00022989"/>
    </source>
</evidence>
<comment type="subcellular location">
    <subcellularLocation>
        <location evidence="1">Membrane</location>
        <topology evidence="1">Single-pass membrane protein</topology>
    </subcellularLocation>
</comment>
<sequence length="540" mass="62843">MVNIARMKHYTRTTRTSIIRKLHIVDDAALNGIQGRSRKGTSALNNPAPRRGLSPTTLVVMEYDTVLQRSNFNVNHNHNHRSWSHLIIPCIFSRLIFLSCLLIVTYIICITQEFTYILNFHGYVTNTRWNHDPHIKLFGRKLRKLSVNNKKHFREKVMSNKQPNDWRYVADNIYSYSAYWDNRSHHEPVVRIIVGANIGNGTFDNLKCLLMYRNSELVEEVTATYRVLMEHHFEQSRATYVYCNVLRKEPPSKVSLLLSEWNSNSRSKIIWMEVGLLQGNSPSGLGVCVRPLFNYTDIFRIVEFIAYYEALGATHFTFYNYNSTENIGKLIRNLQDHSYSIELLSWKLPTEIQDMWSMGQIANINDCIYRNMARNAYIAVVDLDEFITPRHVMTIQDLITAHEKGGRRIGSFVLRSCVFCTEYKPDILPSKIPPFITQASVRRENWIYPFLVRTKYIVKPQEVIAAGVHHVWKLIPGAEERFIPASQALVHHYRAHLCPGNKKDIGKGEIDPMSRKYLNHLLRSKALDIWNQMNRITNDE</sequence>
<keyword evidence="10" id="KW-1185">Reference proteome</keyword>
<evidence type="ECO:0000313" key="9">
    <source>
        <dbReference type="EMBL" id="GFT44297.1"/>
    </source>
</evidence>
<evidence type="ECO:0000313" key="10">
    <source>
        <dbReference type="Proteomes" id="UP000887013"/>
    </source>
</evidence>
<comment type="caution">
    <text evidence="9">The sequence shown here is derived from an EMBL/GenBank/DDBJ whole genome shotgun (WGS) entry which is preliminary data.</text>
</comment>
<dbReference type="GO" id="GO:0005737">
    <property type="term" value="C:cytoplasm"/>
    <property type="evidence" value="ECO:0007669"/>
    <property type="project" value="TreeGrafter"/>
</dbReference>
<keyword evidence="4 8" id="KW-0808">Transferase</keyword>
<dbReference type="Proteomes" id="UP000887013">
    <property type="component" value="Unassembled WGS sequence"/>
</dbReference>
<dbReference type="GO" id="GO:0016757">
    <property type="term" value="F:glycosyltransferase activity"/>
    <property type="evidence" value="ECO:0007669"/>
    <property type="project" value="UniProtKB-UniRule"/>
</dbReference>
<proteinExistence type="inferred from homology"/>
<keyword evidence="5 8" id="KW-0812">Transmembrane</keyword>